<evidence type="ECO:0000256" key="7">
    <source>
        <dbReference type="RuleBase" id="RU003345"/>
    </source>
</evidence>
<dbReference type="VEuPathDB" id="FungiDB:FOIG_16256"/>
<dbReference type="GO" id="GO:0006351">
    <property type="term" value="P:DNA-templated transcription"/>
    <property type="evidence" value="ECO:0007669"/>
    <property type="project" value="InterPro"/>
</dbReference>
<dbReference type="CDD" id="cd12148">
    <property type="entry name" value="fungal_TF_MHR"/>
    <property type="match status" value="1"/>
</dbReference>
<feature type="active site" evidence="6">
    <location>
        <position position="998"/>
    </location>
</feature>
<dbReference type="FunFam" id="3.40.309.10:FF:000012">
    <property type="entry name" value="Betaine aldehyde dehydrogenase"/>
    <property type="match status" value="1"/>
</dbReference>
<proteinExistence type="inferred from homology"/>
<keyword evidence="3" id="KW-0539">Nucleus</keyword>
<dbReference type="Gene3D" id="3.40.309.10">
    <property type="entry name" value="Aldehyde Dehydrogenase, Chain A, domain 2"/>
    <property type="match status" value="1"/>
</dbReference>
<dbReference type="EC" id="1.2.1.3" evidence="4"/>
<dbReference type="VEuPathDB" id="FungiDB:FOXG_08999"/>
<dbReference type="SMART" id="SM00906">
    <property type="entry name" value="Fungal_trans"/>
    <property type="match status" value="1"/>
</dbReference>
<dbReference type="PROSITE" id="PS00687">
    <property type="entry name" value="ALDEHYDE_DEHYDR_GLU"/>
    <property type="match status" value="1"/>
</dbReference>
<dbReference type="Proteomes" id="UP000219369">
    <property type="component" value="Unassembled WGS sequence"/>
</dbReference>
<dbReference type="InterPro" id="IPR016163">
    <property type="entry name" value="Ald_DH_C"/>
</dbReference>
<name>A0A2H3U121_FUSOX</name>
<evidence type="ECO:0000256" key="2">
    <source>
        <dbReference type="ARBA" id="ARBA00023002"/>
    </source>
</evidence>
<dbReference type="VEuPathDB" id="FungiDB:FOMG_07763"/>
<comment type="catalytic activity">
    <reaction evidence="5">
        <text>an aldehyde + NAD(+) + H2O = a carboxylate + NADH + 2 H(+)</text>
        <dbReference type="Rhea" id="RHEA:16185"/>
        <dbReference type="ChEBI" id="CHEBI:15377"/>
        <dbReference type="ChEBI" id="CHEBI:15378"/>
        <dbReference type="ChEBI" id="CHEBI:17478"/>
        <dbReference type="ChEBI" id="CHEBI:29067"/>
        <dbReference type="ChEBI" id="CHEBI:57540"/>
        <dbReference type="ChEBI" id="CHEBI:57945"/>
        <dbReference type="EC" id="1.2.1.3"/>
    </reaction>
</comment>
<protein>
    <recommendedName>
        <fullName evidence="4">aldehyde dehydrogenase (NAD(+))</fullName>
        <ecNumber evidence="4">1.2.1.3</ecNumber>
    </recommendedName>
</protein>
<dbReference type="VEuPathDB" id="FungiDB:FOZG_12245"/>
<dbReference type="Pfam" id="PF00171">
    <property type="entry name" value="Aldedh"/>
    <property type="match status" value="1"/>
</dbReference>
<dbReference type="SUPFAM" id="SSF53720">
    <property type="entry name" value="ALDH-like"/>
    <property type="match status" value="1"/>
</dbReference>
<dbReference type="InterPro" id="IPR007219">
    <property type="entry name" value="XnlR_reg_dom"/>
</dbReference>
<accession>A0A2H3U121</accession>
<dbReference type="AlphaFoldDB" id="A0A2H3U121"/>
<evidence type="ECO:0000256" key="3">
    <source>
        <dbReference type="ARBA" id="ARBA00023242"/>
    </source>
</evidence>
<dbReference type="VEuPathDB" id="FungiDB:HZS61_017045"/>
<evidence type="ECO:0000256" key="6">
    <source>
        <dbReference type="PROSITE-ProRule" id="PRU10007"/>
    </source>
</evidence>
<feature type="domain" description="Xylanolytic transcriptional activator regulatory" evidence="9">
    <location>
        <begin position="275"/>
        <end position="348"/>
    </location>
</feature>
<reference evidence="11" key="1">
    <citation type="submission" date="2016-09" db="EMBL/GenBank/DDBJ databases">
        <authorList>
            <person name="Guldener U."/>
        </authorList>
    </citation>
    <scope>NUCLEOTIDE SEQUENCE [LARGE SCALE GENOMIC DNA]</scope>
    <source>
        <strain evidence="11">V64-1</strain>
    </source>
</reference>
<evidence type="ECO:0000259" key="9">
    <source>
        <dbReference type="SMART" id="SM00906"/>
    </source>
</evidence>
<dbReference type="VEuPathDB" id="FungiDB:FOXG_08998"/>
<evidence type="ECO:0000256" key="5">
    <source>
        <dbReference type="ARBA" id="ARBA00049194"/>
    </source>
</evidence>
<dbReference type="VEuPathDB" id="FungiDB:FOC4_g10004121"/>
<feature type="compositionally biased region" description="Polar residues" evidence="8">
    <location>
        <begin position="98"/>
        <end position="119"/>
    </location>
</feature>
<dbReference type="PANTHER" id="PTHR11699">
    <property type="entry name" value="ALDEHYDE DEHYDROGENASE-RELATED"/>
    <property type="match status" value="1"/>
</dbReference>
<organism evidence="10 11">
    <name type="scientific">Fusarium oxysporum</name>
    <name type="common">Fusarium vascular wilt</name>
    <dbReference type="NCBI Taxonomy" id="5507"/>
    <lineage>
        <taxon>Eukaryota</taxon>
        <taxon>Fungi</taxon>
        <taxon>Dikarya</taxon>
        <taxon>Ascomycota</taxon>
        <taxon>Pezizomycotina</taxon>
        <taxon>Sordariomycetes</taxon>
        <taxon>Hypocreomycetidae</taxon>
        <taxon>Hypocreales</taxon>
        <taxon>Nectriaceae</taxon>
        <taxon>Fusarium</taxon>
        <taxon>Fusarium oxysporum species complex</taxon>
    </lineage>
</organism>
<evidence type="ECO:0000313" key="10">
    <source>
        <dbReference type="EMBL" id="SCO87859.1"/>
    </source>
</evidence>
<sequence>MSPATTDRGAAHQKVAQSLLHVEGLISQLLDQSAPGSHSGGEPSTLPPASLKFHRGSTPAPPRWREIRPQLTRGPVQHEASVSAPPVGGDKETDRRQSVTLPNPASEPQSNQTETSETNVAVPTAIGLPPTIPFVDTLNHHVKSLIPSLNSALVILRKAKVAYHPIQMMQSPGGFVQSSIHCQPLAIPDPTLHPLLIARRLIEIALGLQHLHESNSSDKGVSRLLRSAREASRRYFDAAIRYVTSQDLMVASYDGLEILMLEGLYHINSGNLKPGWMAFRRAISIAQLLNLPLRSQRSGEIYEPSHAPKSRLLWFRLNYADRFLSLMLGLPSATTDNSVASSDVVAAEGPLGRLDQLHTVIMGRLISRNQRVAAADPTQALQSELEETQSLDQELQRIASLLPAEWWLPPHLGDSVTDASTSEASRLLAQVNHAHLLLILHLPYVLQSLSSLQPRDADSLYKAVTASRDILSRFILYRKFNQVPTCCRAVDFKALTASATLLLAHLDVHSLGHCALAHQRLQDIGLIQMTIRSIEGLVKSSLDSQGETELRVLKWLQEAEASAADGVVHSLYINESACGGECRIFEEGLNLEFAAPYLGRLRVNRLDESGEGAVEKLLTEHLGTMPEDSSGGYAAWPLHDTGRVAVPSLTGFSVTDTMCDRVDSIHRSQIDTSLAARGSHEVLVPGTYTDSHTWEFQDLRSYKKRDIRRFPRTFILSTFIDQSATDMVSSNAFSTSGPSEKADFPWNIDHLPTKLFINNEFVDAKSDKFLTVYNPKDGSLVSDSVALAGEEDVDAAVQAAEAAFPAWRKTPPNIRRDMLLNLASNLLEHSQAMAAMTRATLGGPISVAGAMEIGFAVEALRYFAGWTDKLAGETYPEEDGFFKLVRQEPLGVVSGIIPWNAPLGSACAKAAPALATGNCFILKLSEKTPFAGLAMGSLIKAAGFPPGVFQILSGDGSTGAIIANHMRIRKVSFTGSTATGKKIQEMAARSNLKRVTLELGGKSPALIFNDANIGNAVTWCVNAITINTGQACFAASRVYVQSGIYDVFVQRYRALVEEKTKLVGDPDDPNSFVGPVVDEAQFNRVMGFINRGSSQGPLLVGGSRLHDKGYYVAPTVFTDVAEDAEIIRQEIFGPVAVINRFESEDEVIKLANDTRYGLMAGVFTQDITRAMRISAELDSGMVGINAVSTVFWQTPFGGTKESGIGRENGIHAIRSHTEPKTVFINMKA</sequence>
<dbReference type="VEuPathDB" id="FungiDB:FOZG_12244"/>
<dbReference type="VEuPathDB" id="FungiDB:HZS61_017046"/>
<dbReference type="VEuPathDB" id="FungiDB:FOC4_g10000654"/>
<dbReference type="GO" id="GO:0004029">
    <property type="term" value="F:aldehyde dehydrogenase (NAD+) activity"/>
    <property type="evidence" value="ECO:0007669"/>
    <property type="project" value="UniProtKB-EC"/>
</dbReference>
<dbReference type="InterPro" id="IPR016162">
    <property type="entry name" value="Ald_DH_N"/>
</dbReference>
<gene>
    <name evidence="10" type="ORF">FRV6_11986</name>
</gene>
<dbReference type="GO" id="GO:0003677">
    <property type="term" value="F:DNA binding"/>
    <property type="evidence" value="ECO:0007669"/>
    <property type="project" value="InterPro"/>
</dbReference>
<dbReference type="VEuPathDB" id="FungiDB:FOMG_07762"/>
<dbReference type="GO" id="GO:0008270">
    <property type="term" value="F:zinc ion binding"/>
    <property type="evidence" value="ECO:0007669"/>
    <property type="project" value="InterPro"/>
</dbReference>
<dbReference type="EMBL" id="FMJY01000007">
    <property type="protein sequence ID" value="SCO87859.1"/>
    <property type="molecule type" value="Genomic_DNA"/>
</dbReference>
<dbReference type="VEuPathDB" id="FungiDB:FOC1_g10012264"/>
<dbReference type="OrthoDB" id="5392779at2759"/>
<feature type="region of interest" description="Disordered" evidence="8">
    <location>
        <begin position="30"/>
        <end position="119"/>
    </location>
</feature>
<evidence type="ECO:0000313" key="11">
    <source>
        <dbReference type="Proteomes" id="UP000219369"/>
    </source>
</evidence>
<dbReference type="VEuPathDB" id="FungiDB:FOIG_15264"/>
<dbReference type="Gene3D" id="3.40.605.10">
    <property type="entry name" value="Aldehyde Dehydrogenase, Chain A, domain 1"/>
    <property type="match status" value="1"/>
</dbReference>
<keyword evidence="2 7" id="KW-0560">Oxidoreductase</keyword>
<dbReference type="VEuPathDB" id="FungiDB:FOC1_g10012263"/>
<comment type="similarity">
    <text evidence="1 7">Belongs to the aldehyde dehydrogenase family.</text>
</comment>
<dbReference type="InterPro" id="IPR016161">
    <property type="entry name" value="Ald_DH/histidinol_DH"/>
</dbReference>
<evidence type="ECO:0000256" key="4">
    <source>
        <dbReference type="ARBA" id="ARBA00024226"/>
    </source>
</evidence>
<dbReference type="InterPro" id="IPR029510">
    <property type="entry name" value="Ald_DH_CS_GLU"/>
</dbReference>
<evidence type="ECO:0000256" key="8">
    <source>
        <dbReference type="SAM" id="MobiDB-lite"/>
    </source>
</evidence>
<dbReference type="InterPro" id="IPR015590">
    <property type="entry name" value="Aldehyde_DH_dom"/>
</dbReference>
<dbReference type="FunFam" id="3.40.605.10:FF:000007">
    <property type="entry name" value="NAD/NADP-dependent betaine aldehyde dehydrogenase"/>
    <property type="match status" value="1"/>
</dbReference>
<evidence type="ECO:0000256" key="1">
    <source>
        <dbReference type="ARBA" id="ARBA00009986"/>
    </source>
</evidence>